<sequence>MDHADAPPLHRRLPSREGQEAGGVEAPVPVAVEAARDGVSAAADPRQRLKPSPRWSLLSRLMWRFRAARARAEIARPHDTPQAFAAGRRSLRILLVGSGPAAGWGVASHDLALPGALARALGATTGRGCVVDVLPHPSAGVARLNRLLAKTDLDRYDAVILSAAVTDALRGARPDRWAARTRTLLRRARGDEGRPVVWLGAQPIGSIRPYDTPLSEPVQRHADRLNVEARLACADEGAVFVALPEPGPPSSRGRHRSPAQYLFWGRHIADSVAVALESCPSLLRSDPAHGAERRVDAIERLRLAERSRDPQLDRLVGTARRTLGTEIAMFTVLDAEKEWPLASVGATLREIPIEQSVCLHTIRSSDGVVVPNAEDDGRFAESDLVTGPAHLRFYAGYPVEAPDGTRIGALCVFGRSPRDPVESESDLDVLRELALLAQRELWRFTSEEP</sequence>
<feature type="region of interest" description="Disordered" evidence="1">
    <location>
        <begin position="1"/>
        <end position="26"/>
    </location>
</feature>
<dbReference type="SUPFAM" id="SSF52266">
    <property type="entry name" value="SGNH hydrolase"/>
    <property type="match status" value="1"/>
</dbReference>
<organism evidence="3 4">
    <name type="scientific">Leifsonia williamsii</name>
    <dbReference type="NCBI Taxonomy" id="3035919"/>
    <lineage>
        <taxon>Bacteria</taxon>
        <taxon>Bacillati</taxon>
        <taxon>Actinomycetota</taxon>
        <taxon>Actinomycetes</taxon>
        <taxon>Micrococcales</taxon>
        <taxon>Microbacteriaceae</taxon>
        <taxon>Leifsonia</taxon>
    </lineage>
</organism>
<dbReference type="InterPro" id="IPR029016">
    <property type="entry name" value="GAF-like_dom_sf"/>
</dbReference>
<dbReference type="Gene3D" id="3.30.450.40">
    <property type="match status" value="1"/>
</dbReference>
<dbReference type="InterPro" id="IPR036514">
    <property type="entry name" value="SGNH_hydro_sf"/>
</dbReference>
<dbReference type="Gene3D" id="3.40.50.1110">
    <property type="entry name" value="SGNH hydrolase"/>
    <property type="match status" value="1"/>
</dbReference>
<accession>A0ABT8K8E1</accession>
<keyword evidence="4" id="KW-1185">Reference proteome</keyword>
<evidence type="ECO:0000256" key="1">
    <source>
        <dbReference type="SAM" id="MobiDB-lite"/>
    </source>
</evidence>
<protein>
    <submittedName>
        <fullName evidence="3">GAF domain-containing protein</fullName>
    </submittedName>
</protein>
<dbReference type="PANTHER" id="PTHR43102">
    <property type="entry name" value="SLR1143 PROTEIN"/>
    <property type="match status" value="1"/>
</dbReference>
<proteinExistence type="predicted"/>
<dbReference type="Pfam" id="PF13472">
    <property type="entry name" value="Lipase_GDSL_2"/>
    <property type="match status" value="1"/>
</dbReference>
<dbReference type="EMBL" id="JAROCF010000001">
    <property type="protein sequence ID" value="MDN4613297.1"/>
    <property type="molecule type" value="Genomic_DNA"/>
</dbReference>
<dbReference type="SUPFAM" id="SSF55781">
    <property type="entry name" value="GAF domain-like"/>
    <property type="match status" value="1"/>
</dbReference>
<name>A0ABT8K8E1_9MICO</name>
<dbReference type="SMART" id="SM00065">
    <property type="entry name" value="GAF"/>
    <property type="match status" value="1"/>
</dbReference>
<dbReference type="InterPro" id="IPR013830">
    <property type="entry name" value="SGNH_hydro"/>
</dbReference>
<feature type="domain" description="GAF" evidence="2">
    <location>
        <begin position="307"/>
        <end position="449"/>
    </location>
</feature>
<comment type="caution">
    <text evidence="3">The sequence shown here is derived from an EMBL/GenBank/DDBJ whole genome shotgun (WGS) entry which is preliminary data.</text>
</comment>
<dbReference type="PANTHER" id="PTHR43102:SF2">
    <property type="entry name" value="GAF DOMAIN-CONTAINING PROTEIN"/>
    <property type="match status" value="1"/>
</dbReference>
<dbReference type="Proteomes" id="UP001174208">
    <property type="component" value="Unassembled WGS sequence"/>
</dbReference>
<gene>
    <name evidence="3" type="ORF">P5G50_02425</name>
</gene>
<reference evidence="3" key="1">
    <citation type="submission" date="2023-06" db="EMBL/GenBank/DDBJ databases">
        <title>MT1 and MT2 Draft Genomes of Novel Species.</title>
        <authorList>
            <person name="Venkateswaran K."/>
        </authorList>
    </citation>
    <scope>NUCLEOTIDE SEQUENCE</scope>
    <source>
        <strain evidence="3">F6_8S_P_1B</strain>
    </source>
</reference>
<dbReference type="RefSeq" id="WP_301212798.1">
    <property type="nucleotide sequence ID" value="NZ_JAROCF010000001.1"/>
</dbReference>
<evidence type="ECO:0000313" key="3">
    <source>
        <dbReference type="EMBL" id="MDN4613297.1"/>
    </source>
</evidence>
<evidence type="ECO:0000313" key="4">
    <source>
        <dbReference type="Proteomes" id="UP001174208"/>
    </source>
</evidence>
<dbReference type="InterPro" id="IPR003018">
    <property type="entry name" value="GAF"/>
</dbReference>
<evidence type="ECO:0000259" key="2">
    <source>
        <dbReference type="SMART" id="SM00065"/>
    </source>
</evidence>